<accession>A0A8T0G7C6</accession>
<feature type="chain" id="PRO_5035729834" description="Alpha/beta hydrolase fold-5 domain-containing protein" evidence="1">
    <location>
        <begin position="33"/>
        <end position="533"/>
    </location>
</feature>
<feature type="domain" description="Alpha/beta hydrolase fold-5" evidence="2">
    <location>
        <begin position="322"/>
        <end position="501"/>
    </location>
</feature>
<gene>
    <name evidence="3" type="ORF">KC19_12G123000</name>
</gene>
<evidence type="ECO:0000313" key="4">
    <source>
        <dbReference type="Proteomes" id="UP000822688"/>
    </source>
</evidence>
<reference evidence="3" key="1">
    <citation type="submission" date="2020-06" db="EMBL/GenBank/DDBJ databases">
        <title>WGS assembly of Ceratodon purpureus strain R40.</title>
        <authorList>
            <person name="Carey S.B."/>
            <person name="Jenkins J."/>
            <person name="Shu S."/>
            <person name="Lovell J.T."/>
            <person name="Sreedasyam A."/>
            <person name="Maumus F."/>
            <person name="Tiley G.P."/>
            <person name="Fernandez-Pozo N."/>
            <person name="Barry K."/>
            <person name="Chen C."/>
            <person name="Wang M."/>
            <person name="Lipzen A."/>
            <person name="Daum C."/>
            <person name="Saski C.A."/>
            <person name="Payton A.C."/>
            <person name="Mcbreen J.C."/>
            <person name="Conrad R.E."/>
            <person name="Kollar L.M."/>
            <person name="Olsson S."/>
            <person name="Huttunen S."/>
            <person name="Landis J.B."/>
            <person name="Wickett N.J."/>
            <person name="Johnson M.G."/>
            <person name="Rensing S.A."/>
            <person name="Grimwood J."/>
            <person name="Schmutz J."/>
            <person name="Mcdaniel S.F."/>
        </authorList>
    </citation>
    <scope>NUCLEOTIDE SEQUENCE</scope>
    <source>
        <strain evidence="3">R40</strain>
    </source>
</reference>
<dbReference type="AlphaFoldDB" id="A0A8T0G7C6"/>
<organism evidence="3 4">
    <name type="scientific">Ceratodon purpureus</name>
    <name type="common">Fire moss</name>
    <name type="synonym">Dicranum purpureum</name>
    <dbReference type="NCBI Taxonomy" id="3225"/>
    <lineage>
        <taxon>Eukaryota</taxon>
        <taxon>Viridiplantae</taxon>
        <taxon>Streptophyta</taxon>
        <taxon>Embryophyta</taxon>
        <taxon>Bryophyta</taxon>
        <taxon>Bryophytina</taxon>
        <taxon>Bryopsida</taxon>
        <taxon>Dicranidae</taxon>
        <taxon>Pseudoditrichales</taxon>
        <taxon>Ditrichaceae</taxon>
        <taxon>Ceratodon</taxon>
    </lineage>
</organism>
<protein>
    <recommendedName>
        <fullName evidence="2">Alpha/beta hydrolase fold-5 domain-containing protein</fullName>
    </recommendedName>
</protein>
<keyword evidence="4" id="KW-1185">Reference proteome</keyword>
<dbReference type="InterPro" id="IPR029058">
    <property type="entry name" value="AB_hydrolase_fold"/>
</dbReference>
<dbReference type="GO" id="GO:0016787">
    <property type="term" value="F:hydrolase activity"/>
    <property type="evidence" value="ECO:0007669"/>
    <property type="project" value="InterPro"/>
</dbReference>
<feature type="signal peptide" evidence="1">
    <location>
        <begin position="1"/>
        <end position="32"/>
    </location>
</feature>
<proteinExistence type="predicted"/>
<dbReference type="InterPro" id="IPR029059">
    <property type="entry name" value="AB_hydrolase_5"/>
</dbReference>
<comment type="caution">
    <text evidence="3">The sequence shown here is derived from an EMBL/GenBank/DDBJ whole genome shotgun (WGS) entry which is preliminary data.</text>
</comment>
<evidence type="ECO:0000259" key="2">
    <source>
        <dbReference type="Pfam" id="PF12695"/>
    </source>
</evidence>
<dbReference type="Gene3D" id="3.40.50.1820">
    <property type="entry name" value="alpha/beta hydrolase"/>
    <property type="match status" value="2"/>
</dbReference>
<keyword evidence="1" id="KW-0732">Signal</keyword>
<dbReference type="Pfam" id="PF12695">
    <property type="entry name" value="Abhydrolase_5"/>
    <property type="match status" value="2"/>
</dbReference>
<evidence type="ECO:0000313" key="3">
    <source>
        <dbReference type="EMBL" id="KAG0554831.1"/>
    </source>
</evidence>
<dbReference type="SUPFAM" id="SSF53474">
    <property type="entry name" value="alpha/beta-Hydrolases"/>
    <property type="match status" value="2"/>
</dbReference>
<evidence type="ECO:0000256" key="1">
    <source>
        <dbReference type="SAM" id="SignalP"/>
    </source>
</evidence>
<dbReference type="EMBL" id="CM026433">
    <property type="protein sequence ID" value="KAG0554831.1"/>
    <property type="molecule type" value="Genomic_DNA"/>
</dbReference>
<dbReference type="Proteomes" id="UP000822688">
    <property type="component" value="Chromosome 12"/>
</dbReference>
<feature type="domain" description="Alpha/beta hydrolase fold-5" evidence="2">
    <location>
        <begin position="84"/>
        <end position="222"/>
    </location>
</feature>
<sequence>MGSALGDSRALGAAAVTALLLMWAAAGGLALAEYDCHATSDAISALQSDGNVTVQHSPGIGYGFLGLKEDLPFLGGGGNVTRGVVIVPEDGVAPEAYAPLARGLAVRGSYAVIVEKACAGRILRAMMQKSHLQYWTLAGHGRGGALAAQVARTLQPKVKGLVLMAAPMPPDVDMADLNVIVVVLYGQKDNVVTSKAVEESFSRMPGDSGVTHFLNLGHYDFASSECVGNGKGLDEKRRLDPMDQDFGTIVSQIFTAIALSQWAVASEKALTFFDNEKLTPGHNVSKVYPGDIRVHCTQVPIPNTSPQRSWWVFTPTEIKGGLVYYPGAAVDARAYFPLAFEIAARGHLVVIVQMPTRIASVRYQDANTVIASEHPLFSGVPKGKWALGGHSAGGFATTQYVGKFGDRIYAAVMHAGGWGANLTENPLPIANIYGTLDDLTPGGYDRYRYRNTDPPPKGQGPLVNLKTSRFVAIEGANHYQVGDYGYQSPDQIPIISMEQQVAEFARETVSFLDDVASGKVLQRNKQQSETASL</sequence>
<name>A0A8T0G7C6_CERPU</name>